<evidence type="ECO:0000313" key="3">
    <source>
        <dbReference type="Proteomes" id="UP000033608"/>
    </source>
</evidence>
<reference evidence="1 3" key="1">
    <citation type="submission" date="2015-03" db="EMBL/GenBank/DDBJ databases">
        <authorList>
            <person name="Hassan Y.I."/>
            <person name="Lepp D."/>
            <person name="Zhou T."/>
        </authorList>
    </citation>
    <scope>NUCLEOTIDE SEQUENCE [LARGE SCALE GENOMIC DNA]</scope>
    <source>
        <strain evidence="1 3">DSM 17137</strain>
    </source>
</reference>
<dbReference type="SUPFAM" id="SSF53756">
    <property type="entry name" value="UDP-Glycosyltransferase/glycogen phosphorylase"/>
    <property type="match status" value="1"/>
</dbReference>
<evidence type="ECO:0000313" key="4">
    <source>
        <dbReference type="Proteomes" id="UP000184533"/>
    </source>
</evidence>
<dbReference type="Proteomes" id="UP000033608">
    <property type="component" value="Unassembled WGS sequence"/>
</dbReference>
<protein>
    <submittedName>
        <fullName evidence="2">Succinoglycan biosynthesis protein ExoL</fullName>
    </submittedName>
</protein>
<name>A0A0F5L531_9HYPH</name>
<evidence type="ECO:0000313" key="2">
    <source>
        <dbReference type="EMBL" id="SHE65738.1"/>
    </source>
</evidence>
<keyword evidence="3" id="KW-1185">Reference proteome</keyword>
<dbReference type="RefSeq" id="WP_046136716.1">
    <property type="nucleotide sequence ID" value="NZ_FQVC01000002.1"/>
</dbReference>
<reference evidence="2 4" key="2">
    <citation type="submission" date="2016-11" db="EMBL/GenBank/DDBJ databases">
        <authorList>
            <person name="Jaros S."/>
            <person name="Januszkiewicz K."/>
            <person name="Wedrychowicz H."/>
        </authorList>
    </citation>
    <scope>NUCLEOTIDE SEQUENCE [LARGE SCALE GENOMIC DNA]</scope>
    <source>
        <strain evidence="2 4">DSM 17137</strain>
    </source>
</reference>
<dbReference type="EMBL" id="LAJF01000137">
    <property type="protein sequence ID" value="KKB77314.1"/>
    <property type="molecule type" value="Genomic_DNA"/>
</dbReference>
<dbReference type="STRING" id="1121477.SAMN02745223_00812"/>
<dbReference type="AlphaFoldDB" id="A0A0F5L531"/>
<dbReference type="OrthoDB" id="7973140at2"/>
<dbReference type="EMBL" id="FQVC01000002">
    <property type="protein sequence ID" value="SHE65738.1"/>
    <property type="molecule type" value="Genomic_DNA"/>
</dbReference>
<gene>
    <name evidence="2" type="ORF">SAMN02745223_00812</name>
    <name evidence="1" type="ORF">VW29_18280</name>
</gene>
<organism evidence="1 3">
    <name type="scientific">Devosia limi DSM 17137</name>
    <dbReference type="NCBI Taxonomy" id="1121477"/>
    <lineage>
        <taxon>Bacteria</taxon>
        <taxon>Pseudomonadati</taxon>
        <taxon>Pseudomonadota</taxon>
        <taxon>Alphaproteobacteria</taxon>
        <taxon>Hyphomicrobiales</taxon>
        <taxon>Devosiaceae</taxon>
        <taxon>Devosia</taxon>
    </lineage>
</organism>
<evidence type="ECO:0000313" key="1">
    <source>
        <dbReference type="EMBL" id="KKB77314.1"/>
    </source>
</evidence>
<sequence length="385" mass="41909">MLRVLYLVPNLADAAVARRIEMMRTGSAQVAVAGFRRADTAVPDFDVSAYLELGETFDARFVQSIMAVIRAHGTLTRRAGALGVPDVIVARNLEMLSLASRLQSLWPSRPPIVYECLDIHRLLLRGDVVGRAMRSAERHWARKASLLITSSPAFLTNYFDIHGAPPALVVENKVLFEHGQRGINPALTPGPAVPLRIGWFGALRCRKSLTALADFSNAMGGRVQVILRGRPALSEFDDFHGFVAAQPHLTFAGPYRNPGDLAAIYSRVHLAWSIDCFEEGQNSRWLLPNRIYEGSLHGAVPITLEGTETAAFAKRQGIGIALPDITQPSLMARIATLGPQKLADLASAVASRNPSNFAYGATDCHAFVSRLQRLCDPKPSLTEAA</sequence>
<dbReference type="Proteomes" id="UP000184533">
    <property type="component" value="Unassembled WGS sequence"/>
</dbReference>
<proteinExistence type="predicted"/>
<accession>A0A0F5L531</accession>
<dbReference type="PATRIC" id="fig|1121477.3.peg.417"/>